<proteinExistence type="predicted"/>
<gene>
    <name evidence="2" type="ORF">BJY01DRAFT_228656</name>
</gene>
<comment type="caution">
    <text evidence="2">The sequence shown here is derived from an EMBL/GenBank/DDBJ whole genome shotgun (WGS) entry which is preliminary data.</text>
</comment>
<keyword evidence="3" id="KW-1185">Reference proteome</keyword>
<dbReference type="Proteomes" id="UP001610446">
    <property type="component" value="Unassembled WGS sequence"/>
</dbReference>
<keyword evidence="1" id="KW-0732">Signal</keyword>
<organism evidence="2 3">
    <name type="scientific">Aspergillus pseudoustus</name>
    <dbReference type="NCBI Taxonomy" id="1810923"/>
    <lineage>
        <taxon>Eukaryota</taxon>
        <taxon>Fungi</taxon>
        <taxon>Dikarya</taxon>
        <taxon>Ascomycota</taxon>
        <taxon>Pezizomycotina</taxon>
        <taxon>Eurotiomycetes</taxon>
        <taxon>Eurotiomycetidae</taxon>
        <taxon>Eurotiales</taxon>
        <taxon>Aspergillaceae</taxon>
        <taxon>Aspergillus</taxon>
        <taxon>Aspergillus subgen. Nidulantes</taxon>
    </lineage>
</organism>
<name>A0ABR4IMM3_9EURO</name>
<evidence type="ECO:0000313" key="3">
    <source>
        <dbReference type="Proteomes" id="UP001610446"/>
    </source>
</evidence>
<accession>A0ABR4IMM3</accession>
<feature type="signal peptide" evidence="1">
    <location>
        <begin position="1"/>
        <end position="17"/>
    </location>
</feature>
<feature type="chain" id="PRO_5046972600" evidence="1">
    <location>
        <begin position="18"/>
        <end position="74"/>
    </location>
</feature>
<dbReference type="EMBL" id="JBFXLU010000373">
    <property type="protein sequence ID" value="KAL2828132.1"/>
    <property type="molecule type" value="Genomic_DNA"/>
</dbReference>
<evidence type="ECO:0000313" key="2">
    <source>
        <dbReference type="EMBL" id="KAL2828132.1"/>
    </source>
</evidence>
<protein>
    <submittedName>
        <fullName evidence="2">Uncharacterized protein</fullName>
    </submittedName>
</protein>
<evidence type="ECO:0000256" key="1">
    <source>
        <dbReference type="SAM" id="SignalP"/>
    </source>
</evidence>
<sequence length="74" mass="8379">MARLCACSLFMLLLADWYPMRLRYTRKYGISPSTMASSLRGDIIGWAFGSGLSPIIGRGNSSKYYYNLSKMQLQ</sequence>
<reference evidence="2 3" key="1">
    <citation type="submission" date="2024-07" db="EMBL/GenBank/DDBJ databases">
        <title>Section-level genome sequencing and comparative genomics of Aspergillus sections Usti and Cavernicolus.</title>
        <authorList>
            <consortium name="Lawrence Berkeley National Laboratory"/>
            <person name="Nybo J.L."/>
            <person name="Vesth T.C."/>
            <person name="Theobald S."/>
            <person name="Frisvad J.C."/>
            <person name="Larsen T.O."/>
            <person name="Kjaerboelling I."/>
            <person name="Rothschild-Mancinelli K."/>
            <person name="Lyhne E.K."/>
            <person name="Kogle M.E."/>
            <person name="Barry K."/>
            <person name="Clum A."/>
            <person name="Na H."/>
            <person name="Ledsgaard L."/>
            <person name="Lin J."/>
            <person name="Lipzen A."/>
            <person name="Kuo A."/>
            <person name="Riley R."/>
            <person name="Mondo S."/>
            <person name="Labutti K."/>
            <person name="Haridas S."/>
            <person name="Pangalinan J."/>
            <person name="Salamov A.A."/>
            <person name="Simmons B.A."/>
            <person name="Magnuson J.K."/>
            <person name="Chen J."/>
            <person name="Drula E."/>
            <person name="Henrissat B."/>
            <person name="Wiebenga A."/>
            <person name="Lubbers R.J."/>
            <person name="Gomes A.C."/>
            <person name="Makela M.R."/>
            <person name="Stajich J."/>
            <person name="Grigoriev I.V."/>
            <person name="Mortensen U.H."/>
            <person name="De Vries R.P."/>
            <person name="Baker S.E."/>
            <person name="Andersen M.R."/>
        </authorList>
    </citation>
    <scope>NUCLEOTIDE SEQUENCE [LARGE SCALE GENOMIC DNA]</scope>
    <source>
        <strain evidence="2 3">CBS 123904</strain>
    </source>
</reference>